<dbReference type="KEGG" id="aaxa:NCTC10138_00215"/>
<keyword evidence="2" id="KW-0418">Kinase</keyword>
<dbReference type="Proteomes" id="UP000289841">
    <property type="component" value="Chromosome"/>
</dbReference>
<proteinExistence type="inferred from homology"/>
<evidence type="ECO:0000313" key="2">
    <source>
        <dbReference type="EMBL" id="VEU79862.1"/>
    </source>
</evidence>
<comment type="similarity">
    <text evidence="1">Belongs to the ROK (NagC/XylR) family.</text>
</comment>
<dbReference type="InterPro" id="IPR036390">
    <property type="entry name" value="WH_DNA-bd_sf"/>
</dbReference>
<protein>
    <submittedName>
        <fullName evidence="2">ROK family sugar kinase</fullName>
    </submittedName>
</protein>
<gene>
    <name evidence="2" type="primary">suk_2</name>
    <name evidence="2" type="ORF">NCTC10138_00215</name>
</gene>
<dbReference type="OrthoDB" id="9810372at2"/>
<organism evidence="2 3">
    <name type="scientific">Haploplasma axanthum</name>
    <name type="common">Acholeplasma axanthum</name>
    <dbReference type="NCBI Taxonomy" id="29552"/>
    <lineage>
        <taxon>Bacteria</taxon>
        <taxon>Bacillati</taxon>
        <taxon>Mycoplasmatota</taxon>
        <taxon>Mollicutes</taxon>
        <taxon>Acholeplasmatales</taxon>
        <taxon>Acholeplasmataceae</taxon>
        <taxon>Haploplasma</taxon>
    </lineage>
</organism>
<dbReference type="PANTHER" id="PTHR18964:SF149">
    <property type="entry name" value="BIFUNCTIONAL UDP-N-ACETYLGLUCOSAMINE 2-EPIMERASE_N-ACETYLMANNOSAMINE KINASE"/>
    <property type="match status" value="1"/>
</dbReference>
<dbReference type="Pfam" id="PF00480">
    <property type="entry name" value="ROK"/>
    <property type="match status" value="1"/>
</dbReference>
<dbReference type="SUPFAM" id="SSF53067">
    <property type="entry name" value="Actin-like ATPase domain"/>
    <property type="match status" value="2"/>
</dbReference>
<accession>A0A449BBQ8</accession>
<dbReference type="SUPFAM" id="SSF46785">
    <property type="entry name" value="Winged helix' DNA-binding domain"/>
    <property type="match status" value="1"/>
</dbReference>
<dbReference type="STRING" id="1278311.GCA_000428705_01436"/>
<evidence type="ECO:0000313" key="3">
    <source>
        <dbReference type="Proteomes" id="UP000289841"/>
    </source>
</evidence>
<evidence type="ECO:0000256" key="1">
    <source>
        <dbReference type="ARBA" id="ARBA00006479"/>
    </source>
</evidence>
<dbReference type="InterPro" id="IPR043129">
    <property type="entry name" value="ATPase_NBD"/>
</dbReference>
<dbReference type="Gene3D" id="3.30.420.40">
    <property type="match status" value="2"/>
</dbReference>
<dbReference type="InterPro" id="IPR000600">
    <property type="entry name" value="ROK"/>
</dbReference>
<dbReference type="InterPro" id="IPR036388">
    <property type="entry name" value="WH-like_DNA-bd_sf"/>
</dbReference>
<dbReference type="Gene3D" id="1.10.10.10">
    <property type="entry name" value="Winged helix-like DNA-binding domain superfamily/Winged helix DNA-binding domain"/>
    <property type="match status" value="1"/>
</dbReference>
<reference evidence="2 3" key="1">
    <citation type="submission" date="2019-01" db="EMBL/GenBank/DDBJ databases">
        <authorList>
            <consortium name="Pathogen Informatics"/>
        </authorList>
    </citation>
    <scope>NUCLEOTIDE SEQUENCE [LARGE SCALE GENOMIC DNA]</scope>
    <source>
        <strain evidence="2 3">NCTC10138</strain>
    </source>
</reference>
<keyword evidence="2" id="KW-0808">Transferase</keyword>
<dbReference type="GO" id="GO:0016301">
    <property type="term" value="F:kinase activity"/>
    <property type="evidence" value="ECO:0007669"/>
    <property type="project" value="UniProtKB-KW"/>
</dbReference>
<sequence length="388" mass="43387">MIKTSNSQSVKIENMRLVMEKIVELREVSRIELSRLTTLNKATVSSIMSEFVSSNLVIKTDKIIKTSGRSANLFALNKNAGRIISIELLTNSLYGVITNLYGEILYEVVKEDINPEFTPYLKVLLETIDHLRENTYESTYGLIGIGIGVYGTLSNSKKIKYAPFNSWKDIDLKEIIEDYTGIKTYVENEANISALGEKIVNRDQKNIVSLNIGLGVGMGIVIDSKLYTGEHGYAGEIGHTIIVPNGRKCVCGNHGCLETYISNKGITNYYYELTNQIISLNDFISLYQKRDTYALKVFDMFTDYVAIAINNISQTIDPHTIIINSKIADSIPETISAVKNKLKSSMISLDVLSTSKFKSKTNILGLTHILIQDFLNVDNYSIKNLSKI</sequence>
<dbReference type="RefSeq" id="WP_026390873.1">
    <property type="nucleotide sequence ID" value="NZ_LR215048.1"/>
</dbReference>
<name>A0A449BBQ8_HAPAX</name>
<keyword evidence="3" id="KW-1185">Reference proteome</keyword>
<dbReference type="PANTHER" id="PTHR18964">
    <property type="entry name" value="ROK (REPRESSOR, ORF, KINASE) FAMILY"/>
    <property type="match status" value="1"/>
</dbReference>
<dbReference type="AlphaFoldDB" id="A0A449BBQ8"/>
<dbReference type="PROSITE" id="PS01125">
    <property type="entry name" value="ROK"/>
    <property type="match status" value="1"/>
</dbReference>
<dbReference type="EMBL" id="LR215048">
    <property type="protein sequence ID" value="VEU79862.1"/>
    <property type="molecule type" value="Genomic_DNA"/>
</dbReference>
<dbReference type="InterPro" id="IPR049874">
    <property type="entry name" value="ROK_cs"/>
</dbReference>